<keyword evidence="3" id="KW-1185">Reference proteome</keyword>
<proteinExistence type="predicted"/>
<feature type="non-terminal residue" evidence="2">
    <location>
        <position position="124"/>
    </location>
</feature>
<name>A0AAW0YMZ2_CHEQU</name>
<gene>
    <name evidence="2" type="ORF">OTU49_002678</name>
</gene>
<evidence type="ECO:0000256" key="1">
    <source>
        <dbReference type="SAM" id="MobiDB-lite"/>
    </source>
</evidence>
<dbReference type="EMBL" id="JARKIK010000003">
    <property type="protein sequence ID" value="KAK8753124.1"/>
    <property type="molecule type" value="Genomic_DNA"/>
</dbReference>
<protein>
    <submittedName>
        <fullName evidence="2">Uncharacterized protein</fullName>
    </submittedName>
</protein>
<feature type="non-terminal residue" evidence="2">
    <location>
        <position position="1"/>
    </location>
</feature>
<dbReference type="AlphaFoldDB" id="A0AAW0YMZ2"/>
<feature type="region of interest" description="Disordered" evidence="1">
    <location>
        <begin position="38"/>
        <end position="109"/>
    </location>
</feature>
<reference evidence="2 3" key="1">
    <citation type="journal article" date="2024" name="BMC Genomics">
        <title>Genome assembly of redclaw crayfish (Cherax quadricarinatus) provides insights into its immune adaptation and hypoxia tolerance.</title>
        <authorList>
            <person name="Liu Z."/>
            <person name="Zheng J."/>
            <person name="Li H."/>
            <person name="Fang K."/>
            <person name="Wang S."/>
            <person name="He J."/>
            <person name="Zhou D."/>
            <person name="Weng S."/>
            <person name="Chi M."/>
            <person name="Gu Z."/>
            <person name="He J."/>
            <person name="Li F."/>
            <person name="Wang M."/>
        </authorList>
    </citation>
    <scope>NUCLEOTIDE SEQUENCE [LARGE SCALE GENOMIC DNA]</scope>
    <source>
        <strain evidence="2">ZL_2023a</strain>
    </source>
</reference>
<accession>A0AAW0YMZ2</accession>
<comment type="caution">
    <text evidence="2">The sequence shown here is derived from an EMBL/GenBank/DDBJ whole genome shotgun (WGS) entry which is preliminary data.</text>
</comment>
<dbReference type="Proteomes" id="UP001445076">
    <property type="component" value="Unassembled WGS sequence"/>
</dbReference>
<sequence>GNSASRPTSIQAIATFANLLQNNRAHPTLRRISGQLIIPRNPRDPLPSTPPVTRHSAVPSSPPALPARKPGIGVPSTPERPMKKANNPLLMPKPPKKVAKEPEVPRNQKVQCPLCRSPVNTSQL</sequence>
<evidence type="ECO:0000313" key="3">
    <source>
        <dbReference type="Proteomes" id="UP001445076"/>
    </source>
</evidence>
<organism evidence="2 3">
    <name type="scientific">Cherax quadricarinatus</name>
    <name type="common">Australian red claw crayfish</name>
    <dbReference type="NCBI Taxonomy" id="27406"/>
    <lineage>
        <taxon>Eukaryota</taxon>
        <taxon>Metazoa</taxon>
        <taxon>Ecdysozoa</taxon>
        <taxon>Arthropoda</taxon>
        <taxon>Crustacea</taxon>
        <taxon>Multicrustacea</taxon>
        <taxon>Malacostraca</taxon>
        <taxon>Eumalacostraca</taxon>
        <taxon>Eucarida</taxon>
        <taxon>Decapoda</taxon>
        <taxon>Pleocyemata</taxon>
        <taxon>Astacidea</taxon>
        <taxon>Parastacoidea</taxon>
        <taxon>Parastacidae</taxon>
        <taxon>Cherax</taxon>
    </lineage>
</organism>
<evidence type="ECO:0000313" key="2">
    <source>
        <dbReference type="EMBL" id="KAK8753124.1"/>
    </source>
</evidence>